<proteinExistence type="predicted"/>
<dbReference type="RefSeq" id="WP_382360218.1">
    <property type="nucleotide sequence ID" value="NZ_JBHLWV010000006.1"/>
</dbReference>
<comment type="caution">
    <text evidence="2">The sequence shown here is derived from an EMBL/GenBank/DDBJ whole genome shotgun (WGS) entry which is preliminary data.</text>
</comment>
<name>A0ABV6H4B7_9ACTN</name>
<organism evidence="2 3">
    <name type="scientific">Gordonia phosphorivorans</name>
    <dbReference type="NCBI Taxonomy" id="1056982"/>
    <lineage>
        <taxon>Bacteria</taxon>
        <taxon>Bacillati</taxon>
        <taxon>Actinomycetota</taxon>
        <taxon>Actinomycetes</taxon>
        <taxon>Mycobacteriales</taxon>
        <taxon>Gordoniaceae</taxon>
        <taxon>Gordonia</taxon>
    </lineage>
</organism>
<sequence>MSAPAAAPHTDLHAALFTIGLAWSGHPNTVRTDPQRRQVYTTTERAPLTARLQQPPNYPWAIHTTTAGRNRTILVADFDRARTDSDTTPAPTAAAEADLFSAMLSALGCPHLLVRSSVHDGVDSGRRHVLVLLDQAWEPPIAAAVSDWLTRQFLTVDRSPMAASRTAAIRFPGAPHRGGGHAELAAIAAPDNADPHHVLTGQLRAPTDLATRLLACDPAGGAPVPADLIAGTAGRRIADPTEIDHLCQAAAHQIADRVGVLAPANPGHHRHLPPPPPLPPLAAIDPQLLAPDTAVRIVGGGAWASLIDPHNLLPHLDELHRQAVESHATVTPMWRTQGHRICPSPTVSRPNSGAGRDPRLRALNPELARFLNAPGELPAHLDASAIQHRGLMSLVVRRLSFDDVWDLARPGRQLFTHSYSERDGRHSSTRIPRTRTQFREHLRRQYLRACTAVEESGFAQPADTEASTAALNHVRRLLAAAERDTRMGYTKDGHTLMRVYTAHLKRAAATASRSYYAGCRDLAADAGIRSPQTVATANAQLVAAGYLIVEQPSEGRRATGWALGSGPDWTQGEPAPQTLPREDLWLLLATRSLHFQHDVWLASNAPTAASLVLLHLAHYGRRTVPELQAATGHSARAIVAATAWLNRVGLVDDQGEPAADQAAYIAAAERTHTAGAWSRLHHRWLCERARWDWWCAEKDFLSARNDTREQAWTSSVLADRGRYPRHPDNTPDHGAAMTACAHTITLTEVTR</sequence>
<evidence type="ECO:0000313" key="2">
    <source>
        <dbReference type="EMBL" id="MFC0313650.1"/>
    </source>
</evidence>
<feature type="region of interest" description="Disordered" evidence="1">
    <location>
        <begin position="338"/>
        <end position="357"/>
    </location>
</feature>
<dbReference type="Proteomes" id="UP001589783">
    <property type="component" value="Unassembled WGS sequence"/>
</dbReference>
<accession>A0ABV6H4B7</accession>
<evidence type="ECO:0000256" key="1">
    <source>
        <dbReference type="SAM" id="MobiDB-lite"/>
    </source>
</evidence>
<reference evidence="2 3" key="1">
    <citation type="submission" date="2024-09" db="EMBL/GenBank/DDBJ databases">
        <authorList>
            <person name="Sun Q."/>
            <person name="Mori K."/>
        </authorList>
    </citation>
    <scope>NUCLEOTIDE SEQUENCE [LARGE SCALE GENOMIC DNA]</scope>
    <source>
        <strain evidence="2 3">CCM 7957</strain>
    </source>
</reference>
<gene>
    <name evidence="2" type="ORF">ACFFJD_02125</name>
</gene>
<dbReference type="EMBL" id="JBHLWV010000006">
    <property type="protein sequence ID" value="MFC0313650.1"/>
    <property type="molecule type" value="Genomic_DNA"/>
</dbReference>
<protein>
    <submittedName>
        <fullName evidence="2">Uncharacterized protein</fullName>
    </submittedName>
</protein>
<keyword evidence="3" id="KW-1185">Reference proteome</keyword>
<evidence type="ECO:0000313" key="3">
    <source>
        <dbReference type="Proteomes" id="UP001589783"/>
    </source>
</evidence>